<accession>E7DN57</accession>
<comment type="subunit">
    <text evidence="2">Monomer.</text>
</comment>
<dbReference type="InterPro" id="IPR036505">
    <property type="entry name" value="Amidase/PGRP_sf"/>
</dbReference>
<evidence type="ECO:0000256" key="3">
    <source>
        <dbReference type="ARBA" id="ARBA00022588"/>
    </source>
</evidence>
<keyword evidence="5 7" id="KW-0391">Immunity</keyword>
<evidence type="ECO:0000256" key="6">
    <source>
        <dbReference type="ARBA" id="ARBA00023157"/>
    </source>
</evidence>
<dbReference type="InterPro" id="IPR002502">
    <property type="entry name" value="Amidase_domain"/>
</dbReference>
<keyword evidence="3 7" id="KW-0399">Innate immunity</keyword>
<comment type="similarity">
    <text evidence="1 7">Belongs to the N-acetylmuramoyl-L-alanine amidase 2 family.</text>
</comment>
<dbReference type="GO" id="GO:0008745">
    <property type="term" value="F:N-acetylmuramoyl-L-alanine amidase activity"/>
    <property type="evidence" value="ECO:0007669"/>
    <property type="project" value="InterPro"/>
</dbReference>
<reference evidence="12" key="1">
    <citation type="journal article" date="2011" name="J. Insect Physiol.">
        <title>Characterization of six antibacterial response genes from the European corn borer (Ostrinia nubilalis) larval gut and their expression in response to bacterial challenge.</title>
        <authorList>
            <person name="Khajuria C."/>
            <person name="Buschman L.L."/>
            <person name="Chen M.S."/>
            <person name="Zurek L."/>
            <person name="Zhu K.Y."/>
        </authorList>
    </citation>
    <scope>NUCLEOTIDE SEQUENCE</scope>
</reference>
<evidence type="ECO:0000256" key="8">
    <source>
        <dbReference type="PIRSR" id="PIRSR037945-1"/>
    </source>
</evidence>
<feature type="domain" description="Peptidoglycan recognition protein family" evidence="11">
    <location>
        <begin position="33"/>
        <end position="176"/>
    </location>
</feature>
<dbReference type="Pfam" id="PF01510">
    <property type="entry name" value="Amidase_2"/>
    <property type="match status" value="1"/>
</dbReference>
<feature type="disulfide bond" evidence="8">
    <location>
        <begin position="70"/>
        <end position="76"/>
    </location>
</feature>
<evidence type="ECO:0000256" key="7">
    <source>
        <dbReference type="PIRNR" id="PIRNR037945"/>
    </source>
</evidence>
<dbReference type="SMART" id="SM00701">
    <property type="entry name" value="PGRP"/>
    <property type="match status" value="1"/>
</dbReference>
<feature type="domain" description="N-acetylmuramoyl-L-alanine amidase" evidence="10">
    <location>
        <begin position="44"/>
        <end position="182"/>
    </location>
</feature>
<gene>
    <name evidence="12" type="primary">PRGP-B</name>
</gene>
<dbReference type="PIRSF" id="PIRSF037945">
    <property type="entry name" value="PGRPs"/>
    <property type="match status" value="1"/>
</dbReference>
<organism evidence="12">
    <name type="scientific">Ostrinia nubilalis</name>
    <name type="common">European corn borer</name>
    <name type="synonym">Pyralis nubilalis</name>
    <dbReference type="NCBI Taxonomy" id="29057"/>
    <lineage>
        <taxon>Eukaryota</taxon>
        <taxon>Metazoa</taxon>
        <taxon>Ecdysozoa</taxon>
        <taxon>Arthropoda</taxon>
        <taxon>Hexapoda</taxon>
        <taxon>Insecta</taxon>
        <taxon>Pterygota</taxon>
        <taxon>Neoptera</taxon>
        <taxon>Endopterygota</taxon>
        <taxon>Lepidoptera</taxon>
        <taxon>Glossata</taxon>
        <taxon>Ditrysia</taxon>
        <taxon>Pyraloidea</taxon>
        <taxon>Crambidae</taxon>
        <taxon>Pyraustinae</taxon>
        <taxon>Ostrinia</taxon>
    </lineage>
</organism>
<name>E7DN57_OSTNU</name>
<keyword evidence="6" id="KW-1015">Disulfide bond</keyword>
<proteinExistence type="evidence at transcript level"/>
<dbReference type="GO" id="GO:0008270">
    <property type="term" value="F:zinc ion binding"/>
    <property type="evidence" value="ECO:0007669"/>
    <property type="project" value="InterPro"/>
</dbReference>
<dbReference type="PANTHER" id="PTHR11022:SF77">
    <property type="entry name" value="PEPTIDOGLYCAN-RECOGNITION PROTEIN LB"/>
    <property type="match status" value="1"/>
</dbReference>
<dbReference type="FunFam" id="3.40.80.10:FF:000001">
    <property type="entry name" value="Peptidoglycan recognition protein 1"/>
    <property type="match status" value="1"/>
</dbReference>
<dbReference type="AlphaFoldDB" id="E7DN57"/>
<protein>
    <recommendedName>
        <fullName evidence="7">Peptidoglycan-recognition protein</fullName>
    </recommendedName>
</protein>
<dbReference type="SUPFAM" id="SSF55846">
    <property type="entry name" value="N-acetylmuramoyl-L-alanine amidase-like"/>
    <property type="match status" value="1"/>
</dbReference>
<evidence type="ECO:0000256" key="2">
    <source>
        <dbReference type="ARBA" id="ARBA00011245"/>
    </source>
</evidence>
<evidence type="ECO:0000313" key="12">
    <source>
        <dbReference type="EMBL" id="ADU33185.1"/>
    </source>
</evidence>
<dbReference type="EMBL" id="HQ260964">
    <property type="protein sequence ID" value="ADU33185.1"/>
    <property type="molecule type" value="mRNA"/>
</dbReference>
<evidence type="ECO:0000256" key="4">
    <source>
        <dbReference type="ARBA" id="ARBA00022729"/>
    </source>
</evidence>
<dbReference type="InterPro" id="IPR015510">
    <property type="entry name" value="PGRP"/>
</dbReference>
<feature type="signal peptide" evidence="9">
    <location>
        <begin position="1"/>
        <end position="19"/>
    </location>
</feature>
<dbReference type="PANTHER" id="PTHR11022">
    <property type="entry name" value="PEPTIDOGLYCAN RECOGNITION PROTEIN"/>
    <property type="match status" value="1"/>
</dbReference>
<evidence type="ECO:0000256" key="5">
    <source>
        <dbReference type="ARBA" id="ARBA00022859"/>
    </source>
</evidence>
<dbReference type="Gene3D" id="3.40.80.10">
    <property type="entry name" value="Peptidoglycan recognition protein-like"/>
    <property type="match status" value="1"/>
</dbReference>
<sequence length="213" mass="23282">MAHLTLAVVIISFIFSCSTLPTNKLAKTSPYNFPFVTKEEWEGRPPTDIVPMETPVPYVVIHHTYIPDVCYTSDECKAAMRGMQNFHQLTNGWADIGYSFAVGGDGKVYEGRGWEAVGAHAVGVNTRSIGIALIGDFVSKLPSETQLAPVHKLIATGVELGYIRPDYTLIGHRAVSATECPGGALFQEISTWPHFDKEVSENQPTTEAVTQLN</sequence>
<evidence type="ECO:0000256" key="9">
    <source>
        <dbReference type="SAM" id="SignalP"/>
    </source>
</evidence>
<evidence type="ECO:0000259" key="10">
    <source>
        <dbReference type="SMART" id="SM00644"/>
    </source>
</evidence>
<keyword evidence="4 9" id="KW-0732">Signal</keyword>
<dbReference type="GO" id="GO:0045087">
    <property type="term" value="P:innate immune response"/>
    <property type="evidence" value="ECO:0007669"/>
    <property type="project" value="UniProtKB-KW"/>
</dbReference>
<dbReference type="CDD" id="cd06583">
    <property type="entry name" value="PGRP"/>
    <property type="match status" value="1"/>
</dbReference>
<dbReference type="InterPro" id="IPR017331">
    <property type="entry name" value="Peptidoglycan_recognition"/>
</dbReference>
<evidence type="ECO:0000259" key="11">
    <source>
        <dbReference type="SMART" id="SM00701"/>
    </source>
</evidence>
<dbReference type="SMART" id="SM00644">
    <property type="entry name" value="Ami_2"/>
    <property type="match status" value="1"/>
</dbReference>
<dbReference type="InterPro" id="IPR006619">
    <property type="entry name" value="PGRP_domain_met/bac"/>
</dbReference>
<dbReference type="GO" id="GO:0042834">
    <property type="term" value="F:peptidoglycan binding"/>
    <property type="evidence" value="ECO:0007669"/>
    <property type="project" value="InterPro"/>
</dbReference>
<dbReference type="GO" id="GO:0009253">
    <property type="term" value="P:peptidoglycan catabolic process"/>
    <property type="evidence" value="ECO:0007669"/>
    <property type="project" value="InterPro"/>
</dbReference>
<feature type="chain" id="PRO_5003216905" description="Peptidoglycan-recognition protein" evidence="9">
    <location>
        <begin position="20"/>
        <end position="213"/>
    </location>
</feature>
<evidence type="ECO:0000256" key="1">
    <source>
        <dbReference type="ARBA" id="ARBA00007553"/>
    </source>
</evidence>